<dbReference type="InterPro" id="IPR045727">
    <property type="entry name" value="DUF6081"/>
</dbReference>
<dbReference type="Pfam" id="PF19559">
    <property type="entry name" value="DUF6081"/>
    <property type="match status" value="1"/>
</dbReference>
<organism evidence="2 3">
    <name type="scientific">Mesobacillus maritimus</name>
    <dbReference type="NCBI Taxonomy" id="1643336"/>
    <lineage>
        <taxon>Bacteria</taxon>
        <taxon>Bacillati</taxon>
        <taxon>Bacillota</taxon>
        <taxon>Bacilli</taxon>
        <taxon>Bacillales</taxon>
        <taxon>Bacillaceae</taxon>
        <taxon>Mesobacillus</taxon>
    </lineage>
</organism>
<dbReference type="Proteomes" id="UP000769780">
    <property type="component" value="Unassembled WGS sequence"/>
</dbReference>
<sequence>MKRLKKVLKILGIGGLGLFISVSGASTSNAGDIPISVDASKPGTTRIIWDDFSNGFKNEAWFYFSAGNYIGNDGHVTTSNKGLEVVSKGTNPVTGEPAFTKTLAQESENGGLPGAIDHVKWLAYMNHTSTKGIPGFDAAPKKVLSFESTLSGRTFGTQFHPFGDAITDPNDIRLASFAMNTMDMETFMVFDFFITNNQIYAFYERLPLGRGTLGNYAAFSYKIPVAERNPEDFHKLKISYDKDKGIVKWFVKNKEVFRVDKIGYRIDRKYLILDHGGKEQLVKPDQLVAGLGLFTLLDAAENGKGLVKLSNEENFYFDPIKGEPNPISFVDPISLESNRLFGQGAKLQVKNINVVYSDSK</sequence>
<evidence type="ECO:0000256" key="1">
    <source>
        <dbReference type="SAM" id="SignalP"/>
    </source>
</evidence>
<proteinExistence type="predicted"/>
<feature type="chain" id="PRO_5046739977" description="Copper amine oxidase" evidence="1">
    <location>
        <begin position="31"/>
        <end position="360"/>
    </location>
</feature>
<keyword evidence="3" id="KW-1185">Reference proteome</keyword>
<name>A0ABS7K922_9BACI</name>
<comment type="caution">
    <text evidence="2">The sequence shown here is derived from an EMBL/GenBank/DDBJ whole genome shotgun (WGS) entry which is preliminary data.</text>
</comment>
<dbReference type="RefSeq" id="WP_221874984.1">
    <property type="nucleotide sequence ID" value="NZ_JACWFH010000027.1"/>
</dbReference>
<evidence type="ECO:0008006" key="4">
    <source>
        <dbReference type="Google" id="ProtNLM"/>
    </source>
</evidence>
<feature type="signal peptide" evidence="1">
    <location>
        <begin position="1"/>
        <end position="30"/>
    </location>
</feature>
<evidence type="ECO:0000313" key="2">
    <source>
        <dbReference type="EMBL" id="MBY0098763.1"/>
    </source>
</evidence>
<reference evidence="2 3" key="1">
    <citation type="submission" date="2020-07" db="EMBL/GenBank/DDBJ databases">
        <title>Fungal Genomes of the International Space Station.</title>
        <authorList>
            <person name="Seuylemezian A."/>
            <person name="Singh N.K."/>
            <person name="Wood J."/>
            <person name="Venkateswaran K."/>
        </authorList>
    </citation>
    <scope>NUCLEOTIDE SEQUENCE [LARGE SCALE GENOMIC DNA]</scope>
    <source>
        <strain evidence="2 3">PL-B2</strain>
    </source>
</reference>
<evidence type="ECO:0000313" key="3">
    <source>
        <dbReference type="Proteomes" id="UP000769780"/>
    </source>
</evidence>
<keyword evidence="1" id="KW-0732">Signal</keyword>
<dbReference type="EMBL" id="JACWFH010000027">
    <property type="protein sequence ID" value="MBY0098763.1"/>
    <property type="molecule type" value="Genomic_DNA"/>
</dbReference>
<protein>
    <recommendedName>
        <fullName evidence="4">Copper amine oxidase</fullName>
    </recommendedName>
</protein>
<accession>A0ABS7K922</accession>
<gene>
    <name evidence="2" type="ORF">H0185_18520</name>
</gene>